<sequence>VAPCNIAGVPLEHTDDVLRLHRLAVRVDVITIHVGGVGWVISLRLQRDSRDAKAVLTGVHECVEVPLLLRVHIWHEDLRGETAVENPPP</sequence>
<gene>
    <name evidence="1" type="ordered locus">Os06g0338801</name>
    <name evidence="1" type="ORF">OSNPB_060338801</name>
</gene>
<protein>
    <submittedName>
        <fullName evidence="1">Os06g0338801 protein</fullName>
    </submittedName>
</protein>
<dbReference type="EMBL" id="AP014962">
    <property type="protein sequence ID" value="BAS97607.1"/>
    <property type="molecule type" value="Genomic_DNA"/>
</dbReference>
<reference evidence="1 2" key="3">
    <citation type="journal article" date="2013" name="Rice">
        <title>Improvement of the Oryza sativa Nipponbare reference genome using next generation sequence and optical map data.</title>
        <authorList>
            <person name="Kawahara Y."/>
            <person name="de la Bastide M."/>
            <person name="Hamilton J.P."/>
            <person name="Kanamori H."/>
            <person name="McCombie W.R."/>
            <person name="Ouyang S."/>
            <person name="Schwartz D.C."/>
            <person name="Tanaka T."/>
            <person name="Wu J."/>
            <person name="Zhou S."/>
            <person name="Childs K.L."/>
            <person name="Davidson R.M."/>
            <person name="Lin H."/>
            <person name="Quesada-Ocampo L."/>
            <person name="Vaillancourt B."/>
            <person name="Sakai H."/>
            <person name="Lee S.S."/>
            <person name="Kim J."/>
            <person name="Numa H."/>
            <person name="Itoh T."/>
            <person name="Buell C.R."/>
            <person name="Matsumoto T."/>
        </authorList>
    </citation>
    <scope>NUCLEOTIDE SEQUENCE [LARGE SCALE GENOMIC DNA]</scope>
    <source>
        <strain evidence="2">cv. Nipponbare</strain>
    </source>
</reference>
<evidence type="ECO:0000313" key="2">
    <source>
        <dbReference type="Proteomes" id="UP000059680"/>
    </source>
</evidence>
<evidence type="ECO:0000313" key="1">
    <source>
        <dbReference type="EMBL" id="BAS97607.1"/>
    </source>
</evidence>
<dbReference type="Gramene" id="Os06t0338801-00">
    <property type="protein sequence ID" value="Os06t0338801-00"/>
    <property type="gene ID" value="Os06g0338801"/>
</dbReference>
<dbReference type="InParanoid" id="A0A0P0WWB3"/>
<reference evidence="2" key="1">
    <citation type="journal article" date="2005" name="Nature">
        <title>The map-based sequence of the rice genome.</title>
        <authorList>
            <consortium name="International rice genome sequencing project (IRGSP)"/>
            <person name="Matsumoto T."/>
            <person name="Wu J."/>
            <person name="Kanamori H."/>
            <person name="Katayose Y."/>
            <person name="Fujisawa M."/>
            <person name="Namiki N."/>
            <person name="Mizuno H."/>
            <person name="Yamamoto K."/>
            <person name="Antonio B.A."/>
            <person name="Baba T."/>
            <person name="Sakata K."/>
            <person name="Nagamura Y."/>
            <person name="Aoki H."/>
            <person name="Arikawa K."/>
            <person name="Arita K."/>
            <person name="Bito T."/>
            <person name="Chiden Y."/>
            <person name="Fujitsuka N."/>
            <person name="Fukunaka R."/>
            <person name="Hamada M."/>
            <person name="Harada C."/>
            <person name="Hayashi A."/>
            <person name="Hijishita S."/>
            <person name="Honda M."/>
            <person name="Hosokawa S."/>
            <person name="Ichikawa Y."/>
            <person name="Idonuma A."/>
            <person name="Iijima M."/>
            <person name="Ikeda M."/>
            <person name="Ikeno M."/>
            <person name="Ito K."/>
            <person name="Ito S."/>
            <person name="Ito T."/>
            <person name="Ito Y."/>
            <person name="Ito Y."/>
            <person name="Iwabuchi A."/>
            <person name="Kamiya K."/>
            <person name="Karasawa W."/>
            <person name="Kurita K."/>
            <person name="Katagiri S."/>
            <person name="Kikuta A."/>
            <person name="Kobayashi H."/>
            <person name="Kobayashi N."/>
            <person name="Machita K."/>
            <person name="Maehara T."/>
            <person name="Masukawa M."/>
            <person name="Mizubayashi T."/>
            <person name="Mukai Y."/>
            <person name="Nagasaki H."/>
            <person name="Nagata Y."/>
            <person name="Naito S."/>
            <person name="Nakashima M."/>
            <person name="Nakama Y."/>
            <person name="Nakamichi Y."/>
            <person name="Nakamura M."/>
            <person name="Meguro A."/>
            <person name="Negishi M."/>
            <person name="Ohta I."/>
            <person name="Ohta T."/>
            <person name="Okamoto M."/>
            <person name="Ono N."/>
            <person name="Saji S."/>
            <person name="Sakaguchi M."/>
            <person name="Sakai K."/>
            <person name="Shibata M."/>
            <person name="Shimokawa T."/>
            <person name="Song J."/>
            <person name="Takazaki Y."/>
            <person name="Terasawa K."/>
            <person name="Tsugane M."/>
            <person name="Tsuji K."/>
            <person name="Ueda S."/>
            <person name="Waki K."/>
            <person name="Yamagata H."/>
            <person name="Yamamoto M."/>
            <person name="Yamamoto S."/>
            <person name="Yamane H."/>
            <person name="Yoshiki S."/>
            <person name="Yoshihara R."/>
            <person name="Yukawa K."/>
            <person name="Zhong H."/>
            <person name="Yano M."/>
            <person name="Yuan Q."/>
            <person name="Ouyang S."/>
            <person name="Liu J."/>
            <person name="Jones K.M."/>
            <person name="Gansberger K."/>
            <person name="Moffat K."/>
            <person name="Hill J."/>
            <person name="Bera J."/>
            <person name="Fadrosh D."/>
            <person name="Jin S."/>
            <person name="Johri S."/>
            <person name="Kim M."/>
            <person name="Overton L."/>
            <person name="Reardon M."/>
            <person name="Tsitrin T."/>
            <person name="Vuong H."/>
            <person name="Weaver B."/>
            <person name="Ciecko A."/>
            <person name="Tallon L."/>
            <person name="Jackson J."/>
            <person name="Pai G."/>
            <person name="Aken S.V."/>
            <person name="Utterback T."/>
            <person name="Reidmuller S."/>
            <person name="Feldblyum T."/>
            <person name="Hsiao J."/>
            <person name="Zismann V."/>
            <person name="Iobst S."/>
            <person name="de Vazeille A.R."/>
            <person name="Buell C.R."/>
            <person name="Ying K."/>
            <person name="Li Y."/>
            <person name="Lu T."/>
            <person name="Huang Y."/>
            <person name="Zhao Q."/>
            <person name="Feng Q."/>
            <person name="Zhang L."/>
            <person name="Zhu J."/>
            <person name="Weng Q."/>
            <person name="Mu J."/>
            <person name="Lu Y."/>
            <person name="Fan D."/>
            <person name="Liu Y."/>
            <person name="Guan J."/>
            <person name="Zhang Y."/>
            <person name="Yu S."/>
            <person name="Liu X."/>
            <person name="Zhang Y."/>
            <person name="Hong G."/>
            <person name="Han B."/>
            <person name="Choisne N."/>
            <person name="Demange N."/>
            <person name="Orjeda G."/>
            <person name="Samain S."/>
            <person name="Cattolico L."/>
            <person name="Pelletier E."/>
            <person name="Couloux A."/>
            <person name="Segurens B."/>
            <person name="Wincker P."/>
            <person name="D'Hont A."/>
            <person name="Scarpelli C."/>
            <person name="Weissenbach J."/>
            <person name="Salanoubat M."/>
            <person name="Quetier F."/>
            <person name="Yu Y."/>
            <person name="Kim H.R."/>
            <person name="Rambo T."/>
            <person name="Currie J."/>
            <person name="Collura K."/>
            <person name="Luo M."/>
            <person name="Yang T."/>
            <person name="Ammiraju J.S.S."/>
            <person name="Engler F."/>
            <person name="Soderlund C."/>
            <person name="Wing R.A."/>
            <person name="Palmer L.E."/>
            <person name="de la Bastide M."/>
            <person name="Spiegel L."/>
            <person name="Nascimento L."/>
            <person name="Zutavern T."/>
            <person name="O'Shaughnessy A."/>
            <person name="Dike S."/>
            <person name="Dedhia N."/>
            <person name="Preston R."/>
            <person name="Balija V."/>
            <person name="McCombie W.R."/>
            <person name="Chow T."/>
            <person name="Chen H."/>
            <person name="Chung M."/>
            <person name="Chen C."/>
            <person name="Shaw J."/>
            <person name="Wu H."/>
            <person name="Hsiao K."/>
            <person name="Chao Y."/>
            <person name="Chu M."/>
            <person name="Cheng C."/>
            <person name="Hour A."/>
            <person name="Lee P."/>
            <person name="Lin S."/>
            <person name="Lin Y."/>
            <person name="Liou J."/>
            <person name="Liu S."/>
            <person name="Hsing Y."/>
            <person name="Raghuvanshi S."/>
            <person name="Mohanty A."/>
            <person name="Bharti A.K."/>
            <person name="Gaur A."/>
            <person name="Gupta V."/>
            <person name="Kumar D."/>
            <person name="Ravi V."/>
            <person name="Vij S."/>
            <person name="Kapur A."/>
            <person name="Khurana P."/>
            <person name="Khurana P."/>
            <person name="Khurana J.P."/>
            <person name="Tyagi A.K."/>
            <person name="Gaikwad K."/>
            <person name="Singh A."/>
            <person name="Dalal V."/>
            <person name="Srivastava S."/>
            <person name="Dixit A."/>
            <person name="Pal A.K."/>
            <person name="Ghazi I.A."/>
            <person name="Yadav M."/>
            <person name="Pandit A."/>
            <person name="Bhargava A."/>
            <person name="Sureshbabu K."/>
            <person name="Batra K."/>
            <person name="Sharma T.R."/>
            <person name="Mohapatra T."/>
            <person name="Singh N.K."/>
            <person name="Messing J."/>
            <person name="Nelson A.B."/>
            <person name="Fuks G."/>
            <person name="Kavchok S."/>
            <person name="Keizer G."/>
            <person name="Linton E."/>
            <person name="Llaca V."/>
            <person name="Song R."/>
            <person name="Tanyolac B."/>
            <person name="Young S."/>
            <person name="Ho-Il K."/>
            <person name="Hahn J.H."/>
            <person name="Sangsakoo G."/>
            <person name="Vanavichit A."/>
            <person name="de Mattos Luiz.A.T."/>
            <person name="Zimmer P.D."/>
            <person name="Malone G."/>
            <person name="Dellagostin O."/>
            <person name="de Oliveira A.C."/>
            <person name="Bevan M."/>
            <person name="Bancroft I."/>
            <person name="Minx P."/>
            <person name="Cordum H."/>
            <person name="Wilson R."/>
            <person name="Cheng Z."/>
            <person name="Jin W."/>
            <person name="Jiang J."/>
            <person name="Leong S.A."/>
            <person name="Iwama H."/>
            <person name="Gojobori T."/>
            <person name="Itoh T."/>
            <person name="Niimura Y."/>
            <person name="Fujii Y."/>
            <person name="Habara T."/>
            <person name="Sakai H."/>
            <person name="Sato Y."/>
            <person name="Wilson G."/>
            <person name="Kumar K."/>
            <person name="McCouch S."/>
            <person name="Juretic N."/>
            <person name="Hoen D."/>
            <person name="Wright S."/>
            <person name="Bruskiewich R."/>
            <person name="Bureau T."/>
            <person name="Miyao A."/>
            <person name="Hirochika H."/>
            <person name="Nishikawa T."/>
            <person name="Kadowaki K."/>
            <person name="Sugiura M."/>
            <person name="Burr B."/>
            <person name="Sasaki T."/>
        </authorList>
    </citation>
    <scope>NUCLEOTIDE SEQUENCE [LARGE SCALE GENOMIC DNA]</scope>
    <source>
        <strain evidence="2">cv. Nipponbare</strain>
    </source>
</reference>
<accession>A0A0P0WWB3</accession>
<feature type="non-terminal residue" evidence="1">
    <location>
        <position position="1"/>
    </location>
</feature>
<name>A0A0P0WWB3_ORYSJ</name>
<dbReference type="PaxDb" id="39947-A0A0P0WWB3"/>
<proteinExistence type="predicted"/>
<dbReference type="Proteomes" id="UP000059680">
    <property type="component" value="Chromosome 6"/>
</dbReference>
<organism evidence="1 2">
    <name type="scientific">Oryza sativa subsp. japonica</name>
    <name type="common">Rice</name>
    <dbReference type="NCBI Taxonomy" id="39947"/>
    <lineage>
        <taxon>Eukaryota</taxon>
        <taxon>Viridiplantae</taxon>
        <taxon>Streptophyta</taxon>
        <taxon>Embryophyta</taxon>
        <taxon>Tracheophyta</taxon>
        <taxon>Spermatophyta</taxon>
        <taxon>Magnoliopsida</taxon>
        <taxon>Liliopsida</taxon>
        <taxon>Poales</taxon>
        <taxon>Poaceae</taxon>
        <taxon>BOP clade</taxon>
        <taxon>Oryzoideae</taxon>
        <taxon>Oryzeae</taxon>
        <taxon>Oryzinae</taxon>
        <taxon>Oryza</taxon>
        <taxon>Oryza sativa</taxon>
    </lineage>
</organism>
<reference evidence="1 2" key="2">
    <citation type="journal article" date="2013" name="Plant Cell Physiol.">
        <title>Rice Annotation Project Database (RAP-DB): an integrative and interactive database for rice genomics.</title>
        <authorList>
            <person name="Sakai H."/>
            <person name="Lee S.S."/>
            <person name="Tanaka T."/>
            <person name="Numa H."/>
            <person name="Kim J."/>
            <person name="Kawahara Y."/>
            <person name="Wakimoto H."/>
            <person name="Yang C.C."/>
            <person name="Iwamoto M."/>
            <person name="Abe T."/>
            <person name="Yamada Y."/>
            <person name="Muto A."/>
            <person name="Inokuchi H."/>
            <person name="Ikemura T."/>
            <person name="Matsumoto T."/>
            <person name="Sasaki T."/>
            <person name="Itoh T."/>
        </authorList>
    </citation>
    <scope>NUCLEOTIDE SEQUENCE [LARGE SCALE GENOMIC DNA]</scope>
    <source>
        <strain evidence="2">cv. Nipponbare</strain>
    </source>
</reference>
<dbReference type="AlphaFoldDB" id="A0A0P0WWB3"/>
<keyword evidence="2" id="KW-1185">Reference proteome</keyword>